<dbReference type="GO" id="GO:0004930">
    <property type="term" value="F:G protein-coupled receptor activity"/>
    <property type="evidence" value="ECO:0007669"/>
    <property type="project" value="UniProtKB-KW"/>
</dbReference>
<keyword evidence="4 12" id="KW-1133">Transmembrane helix</keyword>
<dbReference type="FunFam" id="1.20.1070.10:FF:000523">
    <property type="entry name" value="5-hydroxytryptamine receptor 2B"/>
    <property type="match status" value="1"/>
</dbReference>
<dbReference type="PROSITE" id="PS50262">
    <property type="entry name" value="G_PROTEIN_RECEP_F1_2"/>
    <property type="match status" value="1"/>
</dbReference>
<dbReference type="Proteomes" id="UP001374579">
    <property type="component" value="Unassembled WGS sequence"/>
</dbReference>
<evidence type="ECO:0000313" key="15">
    <source>
        <dbReference type="Proteomes" id="UP001374579"/>
    </source>
</evidence>
<keyword evidence="8 10" id="KW-0675">Receptor</keyword>
<evidence type="ECO:0000256" key="9">
    <source>
        <dbReference type="ARBA" id="ARBA00023224"/>
    </source>
</evidence>
<evidence type="ECO:0000256" key="2">
    <source>
        <dbReference type="ARBA" id="ARBA00022475"/>
    </source>
</evidence>
<dbReference type="SUPFAM" id="SSF81321">
    <property type="entry name" value="Family A G protein-coupled receptor-like"/>
    <property type="match status" value="1"/>
</dbReference>
<dbReference type="CDD" id="cd15052">
    <property type="entry name" value="7tmA_5-HT2"/>
    <property type="match status" value="1"/>
</dbReference>
<feature type="domain" description="G-protein coupled receptors family 1 profile" evidence="13">
    <location>
        <begin position="152"/>
        <end position="578"/>
    </location>
</feature>
<keyword evidence="15" id="KW-1185">Reference proteome</keyword>
<feature type="transmembrane region" description="Helical" evidence="12">
    <location>
        <begin position="203"/>
        <end position="231"/>
    </location>
</feature>
<feature type="transmembrane region" description="Helical" evidence="12">
    <location>
        <begin position="558"/>
        <end position="581"/>
    </location>
</feature>
<evidence type="ECO:0000256" key="8">
    <source>
        <dbReference type="ARBA" id="ARBA00023170"/>
    </source>
</evidence>
<dbReference type="Gene3D" id="1.20.1070.10">
    <property type="entry name" value="Rhodopsin 7-helix transmembrane proteins"/>
    <property type="match status" value="2"/>
</dbReference>
<dbReference type="GO" id="GO:0045202">
    <property type="term" value="C:synapse"/>
    <property type="evidence" value="ECO:0007669"/>
    <property type="project" value="GOC"/>
</dbReference>
<keyword evidence="7" id="KW-1015">Disulfide bond</keyword>
<keyword evidence="2" id="KW-1003">Cell membrane</keyword>
<feature type="transmembrane region" description="Helical" evidence="12">
    <location>
        <begin position="172"/>
        <end position="191"/>
    </location>
</feature>
<evidence type="ECO:0000256" key="12">
    <source>
        <dbReference type="SAM" id="Phobius"/>
    </source>
</evidence>
<feature type="transmembrane region" description="Helical" evidence="12">
    <location>
        <begin position="137"/>
        <end position="160"/>
    </location>
</feature>
<keyword evidence="9 10" id="KW-0807">Transducer</keyword>
<evidence type="ECO:0000259" key="13">
    <source>
        <dbReference type="PROSITE" id="PS50262"/>
    </source>
</evidence>
<comment type="subcellular location">
    <subcellularLocation>
        <location evidence="1">Cell membrane</location>
        <topology evidence="1">Multi-pass membrane protein</topology>
    </subcellularLocation>
</comment>
<evidence type="ECO:0000256" key="10">
    <source>
        <dbReference type="RuleBase" id="RU000688"/>
    </source>
</evidence>
<dbReference type="GO" id="GO:0005886">
    <property type="term" value="C:plasma membrane"/>
    <property type="evidence" value="ECO:0007669"/>
    <property type="project" value="UniProtKB-SubCell"/>
</dbReference>
<sequence length="653" mass="72039">METNHSRNTHSVPLYLLPTSQPRPGPSLPPPRPPPHLSVSSVVSSSIDDGGGGGGGTPFVLFPAVISPTDNSEPYIDTASHQVLPTGVNSYLPDFWAEDWNDTVSIHNRTLGMNTIAGGGGVGGGGGGGLVDGPYNWAILLLAPLVVFGIAGNTLVILAISLERRLQNVTNYFLLSLAVTDLLVSLIVMPFSIINEFTGRWQFGLILCNLFVTADVLMCTLSILHLCTISLERYIGIRYPLWAKNKSGKRTVLVKITLVWTLAIAITSPITVLGIVGQDNIFQDGQCFLANDHFIIYGSIFAFFIPLTIMVVMYALTVRMLNKQAKLCGAGAGDEAGTRGRGGREGMPMIRRSTSRRHWQRENRHTVLGTSRNSYYHRNHHPSREPLTATNSYPLGAGGARFSQRYQPLSKRNTLPHYHDRESSIPRETLRESAEFEYCNGNGRGNSDEHLDASPTKKSWRRLVQKNAGALQDMHDEEAEEPRRLKELVRKHHVAVKAANILLMRRDLLRKENSSVQTEQKASKVLGVVFMIFVVCWAPFFLVNILQVLCSDCSFSPTLFTVFVWLGYVSSTLNPIIYTVFNKIFKLTFLKLLCCRYGLLNRGKRRSNNSTPLAKAAARHNSSGANSHSALITCNSMCRSSAGSSSNMEESMC</sequence>
<feature type="transmembrane region" description="Helical" evidence="12">
    <location>
        <begin position="252"/>
        <end position="275"/>
    </location>
</feature>
<dbReference type="InterPro" id="IPR017452">
    <property type="entry name" value="GPCR_Rhodpsn_7TM"/>
</dbReference>
<name>A0AAN9APS1_9CAEN</name>
<protein>
    <recommendedName>
        <fullName evidence="13">G-protein coupled receptors family 1 profile domain-containing protein</fullName>
    </recommendedName>
</protein>
<dbReference type="AlphaFoldDB" id="A0AAN9APS1"/>
<feature type="region of interest" description="Disordered" evidence="11">
    <location>
        <begin position="1"/>
        <end position="50"/>
    </location>
</feature>
<gene>
    <name evidence="14" type="ORF">V1264_010598</name>
</gene>
<feature type="transmembrane region" description="Helical" evidence="12">
    <location>
        <begin position="525"/>
        <end position="546"/>
    </location>
</feature>
<feature type="compositionally biased region" description="Low complexity" evidence="11">
    <location>
        <begin position="37"/>
        <end position="48"/>
    </location>
</feature>
<evidence type="ECO:0000313" key="14">
    <source>
        <dbReference type="EMBL" id="KAK7090851.1"/>
    </source>
</evidence>
<feature type="compositionally biased region" description="Pro residues" evidence="11">
    <location>
        <begin position="21"/>
        <end position="36"/>
    </location>
</feature>
<evidence type="ECO:0000256" key="1">
    <source>
        <dbReference type="ARBA" id="ARBA00004651"/>
    </source>
</evidence>
<evidence type="ECO:0000256" key="5">
    <source>
        <dbReference type="ARBA" id="ARBA00023040"/>
    </source>
</evidence>
<organism evidence="14 15">
    <name type="scientific">Littorina saxatilis</name>
    <dbReference type="NCBI Taxonomy" id="31220"/>
    <lineage>
        <taxon>Eukaryota</taxon>
        <taxon>Metazoa</taxon>
        <taxon>Spiralia</taxon>
        <taxon>Lophotrochozoa</taxon>
        <taxon>Mollusca</taxon>
        <taxon>Gastropoda</taxon>
        <taxon>Caenogastropoda</taxon>
        <taxon>Littorinimorpha</taxon>
        <taxon>Littorinoidea</taxon>
        <taxon>Littorinidae</taxon>
        <taxon>Littorina</taxon>
    </lineage>
</organism>
<keyword evidence="5 10" id="KW-0297">G-protein coupled receptor</keyword>
<reference evidence="14 15" key="1">
    <citation type="submission" date="2024-02" db="EMBL/GenBank/DDBJ databases">
        <title>Chromosome-scale genome assembly of the rough periwinkle Littorina saxatilis.</title>
        <authorList>
            <person name="De Jode A."/>
            <person name="Faria R."/>
            <person name="Formenti G."/>
            <person name="Sims Y."/>
            <person name="Smith T.P."/>
            <person name="Tracey A."/>
            <person name="Wood J.M.D."/>
            <person name="Zagrodzka Z.B."/>
            <person name="Johannesson K."/>
            <person name="Butlin R.K."/>
            <person name="Leder E.H."/>
        </authorList>
    </citation>
    <scope>NUCLEOTIDE SEQUENCE [LARGE SCALE GENOMIC DNA]</scope>
    <source>
        <strain evidence="14">Snail1</strain>
        <tissue evidence="14">Muscle</tissue>
    </source>
</reference>
<evidence type="ECO:0000256" key="11">
    <source>
        <dbReference type="SAM" id="MobiDB-lite"/>
    </source>
</evidence>
<dbReference type="SMART" id="SM01381">
    <property type="entry name" value="7TM_GPCR_Srsx"/>
    <property type="match status" value="1"/>
</dbReference>
<comment type="similarity">
    <text evidence="10">Belongs to the G-protein coupled receptor 1 family.</text>
</comment>
<dbReference type="EMBL" id="JBAMIC010000024">
    <property type="protein sequence ID" value="KAK7090851.1"/>
    <property type="molecule type" value="Genomic_DNA"/>
</dbReference>
<evidence type="ECO:0000256" key="7">
    <source>
        <dbReference type="ARBA" id="ARBA00023157"/>
    </source>
</evidence>
<dbReference type="PANTHER" id="PTHR24248">
    <property type="entry name" value="ADRENERGIC RECEPTOR-RELATED G-PROTEIN COUPLED RECEPTOR"/>
    <property type="match status" value="1"/>
</dbReference>
<evidence type="ECO:0000256" key="3">
    <source>
        <dbReference type="ARBA" id="ARBA00022692"/>
    </source>
</evidence>
<dbReference type="Pfam" id="PF00001">
    <property type="entry name" value="7tm_1"/>
    <property type="match status" value="1"/>
</dbReference>
<dbReference type="InterPro" id="IPR000276">
    <property type="entry name" value="GPCR_Rhodpsn"/>
</dbReference>
<dbReference type="PANTHER" id="PTHR24248:SF125">
    <property type="entry name" value="DOPAMINE D2-LIKE RECEPTOR"/>
    <property type="match status" value="1"/>
</dbReference>
<proteinExistence type="inferred from homology"/>
<evidence type="ECO:0000256" key="6">
    <source>
        <dbReference type="ARBA" id="ARBA00023136"/>
    </source>
</evidence>
<dbReference type="PROSITE" id="PS00237">
    <property type="entry name" value="G_PROTEIN_RECEP_F1_1"/>
    <property type="match status" value="1"/>
</dbReference>
<accession>A0AAN9APS1</accession>
<keyword evidence="6 12" id="KW-0472">Membrane</keyword>
<evidence type="ECO:0000256" key="4">
    <source>
        <dbReference type="ARBA" id="ARBA00022989"/>
    </source>
</evidence>
<comment type="caution">
    <text evidence="14">The sequence shown here is derived from an EMBL/GenBank/DDBJ whole genome shotgun (WGS) entry which is preliminary data.</text>
</comment>
<dbReference type="PRINTS" id="PR00237">
    <property type="entry name" value="GPCRRHODOPSN"/>
</dbReference>
<dbReference type="GO" id="GO:0001591">
    <property type="term" value="F:dopamine neurotransmitter receptor activity, coupled via Gi/Go"/>
    <property type="evidence" value="ECO:0007669"/>
    <property type="project" value="TreeGrafter"/>
</dbReference>
<feature type="transmembrane region" description="Helical" evidence="12">
    <location>
        <begin position="295"/>
        <end position="316"/>
    </location>
</feature>
<keyword evidence="3 10" id="KW-0812">Transmembrane</keyword>